<keyword evidence="6 8" id="KW-0472">Membrane</keyword>
<keyword evidence="3" id="KW-1003">Cell membrane</keyword>
<dbReference type="Pfam" id="PF00893">
    <property type="entry name" value="Multi_Drug_Res"/>
    <property type="match status" value="1"/>
</dbReference>
<proteinExistence type="inferred from homology"/>
<dbReference type="Proteomes" id="UP001224674">
    <property type="component" value="Chromosome"/>
</dbReference>
<dbReference type="SUPFAM" id="SSF103481">
    <property type="entry name" value="Multidrug resistance efflux transporter EmrE"/>
    <property type="match status" value="1"/>
</dbReference>
<dbReference type="GO" id="GO:0022857">
    <property type="term" value="F:transmembrane transporter activity"/>
    <property type="evidence" value="ECO:0007669"/>
    <property type="project" value="InterPro"/>
</dbReference>
<evidence type="ECO:0000256" key="4">
    <source>
        <dbReference type="ARBA" id="ARBA00022692"/>
    </source>
</evidence>
<dbReference type="Gene3D" id="1.10.3730.20">
    <property type="match status" value="1"/>
</dbReference>
<dbReference type="PANTHER" id="PTHR30561:SF0">
    <property type="entry name" value="GUANIDINIUM EXPORTER"/>
    <property type="match status" value="1"/>
</dbReference>
<comment type="subcellular location">
    <subcellularLocation>
        <location evidence="1 7">Cell membrane</location>
        <topology evidence="1 7">Multi-pass membrane protein</topology>
    </subcellularLocation>
</comment>
<dbReference type="InterPro" id="IPR037185">
    <property type="entry name" value="EmrE-like"/>
</dbReference>
<dbReference type="FunFam" id="1.10.3730.20:FF:000001">
    <property type="entry name" value="Quaternary ammonium compound resistance transporter SugE"/>
    <property type="match status" value="1"/>
</dbReference>
<evidence type="ECO:0000256" key="2">
    <source>
        <dbReference type="ARBA" id="ARBA00022448"/>
    </source>
</evidence>
<keyword evidence="2" id="KW-0813">Transport</keyword>
<sequence>MATTANHETTISTDTEKKAGPWLALLLAGGFEVGYALSVNGSNGFTNPTWSLVAIVFFLFTLFFLSVALKRIDVGIGYAVWAGIGAVGAALLGPVFFDETLTLIKGFWLAVIIGGVIWLKLADSPKLSAKSDSTSRAATELHK</sequence>
<dbReference type="PANTHER" id="PTHR30561">
    <property type="entry name" value="SMR FAMILY PROTON-DEPENDENT DRUG EFFLUX TRANSPORTER SUGE"/>
    <property type="match status" value="1"/>
</dbReference>
<evidence type="ECO:0000256" key="8">
    <source>
        <dbReference type="SAM" id="Phobius"/>
    </source>
</evidence>
<dbReference type="GO" id="GO:0005886">
    <property type="term" value="C:plasma membrane"/>
    <property type="evidence" value="ECO:0007669"/>
    <property type="project" value="UniProtKB-SubCell"/>
</dbReference>
<evidence type="ECO:0000256" key="5">
    <source>
        <dbReference type="ARBA" id="ARBA00022989"/>
    </source>
</evidence>
<evidence type="ECO:0000256" key="6">
    <source>
        <dbReference type="ARBA" id="ARBA00023136"/>
    </source>
</evidence>
<reference evidence="9 10" key="1">
    <citation type="submission" date="2023-03" db="EMBL/GenBank/DDBJ databases">
        <title>Complete genome sequences of several Auritidibacter ignavus strains isolated from ear infections.</title>
        <authorList>
            <person name="Baehr T."/>
            <person name="Baumhoegger A.M."/>
        </authorList>
    </citation>
    <scope>NUCLEOTIDE SEQUENCE [LARGE SCALE GENOMIC DNA]</scope>
    <source>
        <strain evidence="9 10">BABAE-6</strain>
    </source>
</reference>
<organism evidence="9 10">
    <name type="scientific">Auritidibacter ignavus</name>
    <dbReference type="NCBI Taxonomy" id="678932"/>
    <lineage>
        <taxon>Bacteria</taxon>
        <taxon>Bacillati</taxon>
        <taxon>Actinomycetota</taxon>
        <taxon>Actinomycetes</taxon>
        <taxon>Micrococcales</taxon>
        <taxon>Micrococcaceae</taxon>
        <taxon>Auritidibacter</taxon>
    </lineage>
</organism>
<comment type="similarity">
    <text evidence="7">Belongs to the drug/metabolite transporter (DMT) superfamily. Small multidrug resistance (SMR) (TC 2.A.7.1) family.</text>
</comment>
<dbReference type="InterPro" id="IPR045324">
    <property type="entry name" value="Small_multidrug_res"/>
</dbReference>
<feature type="transmembrane region" description="Helical" evidence="8">
    <location>
        <begin position="20"/>
        <end position="38"/>
    </location>
</feature>
<keyword evidence="10" id="KW-1185">Reference proteome</keyword>
<evidence type="ECO:0000256" key="7">
    <source>
        <dbReference type="RuleBase" id="RU003942"/>
    </source>
</evidence>
<dbReference type="AlphaFoldDB" id="A0AAJ6AHP0"/>
<evidence type="ECO:0000256" key="3">
    <source>
        <dbReference type="ARBA" id="ARBA00022475"/>
    </source>
</evidence>
<gene>
    <name evidence="9" type="ORF">QDX21_09145</name>
</gene>
<dbReference type="InterPro" id="IPR000390">
    <property type="entry name" value="Small_drug/metabolite_transptr"/>
</dbReference>
<feature type="transmembrane region" description="Helical" evidence="8">
    <location>
        <begin position="76"/>
        <end position="97"/>
    </location>
</feature>
<evidence type="ECO:0000313" key="9">
    <source>
        <dbReference type="EMBL" id="WGH92479.1"/>
    </source>
</evidence>
<keyword evidence="5 8" id="KW-1133">Transmembrane helix</keyword>
<dbReference type="EMBL" id="CP122566">
    <property type="protein sequence ID" value="WGH92479.1"/>
    <property type="molecule type" value="Genomic_DNA"/>
</dbReference>
<keyword evidence="4 7" id="KW-0812">Transmembrane</keyword>
<name>A0AAJ6AHP0_9MICC</name>
<dbReference type="RefSeq" id="WP_110100950.1">
    <property type="nucleotide sequence ID" value="NZ_CP122562.1"/>
</dbReference>
<accession>A0AAJ6AHP0</accession>
<evidence type="ECO:0000313" key="10">
    <source>
        <dbReference type="Proteomes" id="UP001224674"/>
    </source>
</evidence>
<feature type="transmembrane region" description="Helical" evidence="8">
    <location>
        <begin position="103"/>
        <end position="121"/>
    </location>
</feature>
<feature type="transmembrane region" description="Helical" evidence="8">
    <location>
        <begin position="50"/>
        <end position="69"/>
    </location>
</feature>
<protein>
    <submittedName>
        <fullName evidence="9">Multidrug efflux SMR transporter</fullName>
    </submittedName>
</protein>
<evidence type="ECO:0000256" key="1">
    <source>
        <dbReference type="ARBA" id="ARBA00004651"/>
    </source>
</evidence>